<gene>
    <name evidence="23" type="ORF">METZ01_LOCUS5436</name>
</gene>
<dbReference type="Pfam" id="PF04961">
    <property type="entry name" value="FTCD_C"/>
    <property type="match status" value="1"/>
</dbReference>
<evidence type="ECO:0000256" key="14">
    <source>
        <dbReference type="ARBA" id="ARBA00023212"/>
    </source>
</evidence>
<dbReference type="GO" id="GO:0019556">
    <property type="term" value="P:L-histidine catabolic process to glutamate and formamide"/>
    <property type="evidence" value="ECO:0007669"/>
    <property type="project" value="UniProtKB-UniPathway"/>
</dbReference>
<organism evidence="23">
    <name type="scientific">marine metagenome</name>
    <dbReference type="NCBI Taxonomy" id="408172"/>
    <lineage>
        <taxon>unclassified sequences</taxon>
        <taxon>metagenomes</taxon>
        <taxon>ecological metagenomes</taxon>
    </lineage>
</organism>
<dbReference type="FunFam" id="3.30.990.10:FF:000001">
    <property type="entry name" value="Formimidoyltransferase cyclodeaminase"/>
    <property type="match status" value="1"/>
</dbReference>
<evidence type="ECO:0000256" key="6">
    <source>
        <dbReference type="ARBA" id="ARBA00012252"/>
    </source>
</evidence>
<keyword evidence="10" id="KW-0808">Transferase</keyword>
<evidence type="ECO:0000256" key="19">
    <source>
        <dbReference type="ARBA" id="ARBA00030029"/>
    </source>
</evidence>
<evidence type="ECO:0000313" key="23">
    <source>
        <dbReference type="EMBL" id="SUZ52582.1"/>
    </source>
</evidence>
<evidence type="ECO:0000256" key="1">
    <source>
        <dbReference type="ARBA" id="ARBA00004114"/>
    </source>
</evidence>
<evidence type="ECO:0000256" key="13">
    <source>
        <dbReference type="ARBA" id="ARBA00023034"/>
    </source>
</evidence>
<dbReference type="InterPro" id="IPR007044">
    <property type="entry name" value="Cyclodeamin/CycHdrlase"/>
</dbReference>
<comment type="function">
    <text evidence="17">Folate-dependent enzyme, that displays both transferase and deaminase activity. Serves to channel one-carbon units from formiminoglutamate to the folate pool.</text>
</comment>
<accession>A0A381NDD5</accession>
<feature type="domain" description="Formiminotransferase N-terminal subdomain" evidence="22">
    <location>
        <begin position="2"/>
        <end position="179"/>
    </location>
</feature>
<dbReference type="GO" id="GO:0005794">
    <property type="term" value="C:Golgi apparatus"/>
    <property type="evidence" value="ECO:0007669"/>
    <property type="project" value="UniProtKB-SubCell"/>
</dbReference>
<dbReference type="Pfam" id="PF02971">
    <property type="entry name" value="FTCD"/>
    <property type="match status" value="1"/>
</dbReference>
<evidence type="ECO:0000259" key="22">
    <source>
        <dbReference type="SMART" id="SM01222"/>
    </source>
</evidence>
<dbReference type="AlphaFoldDB" id="A0A381NDD5"/>
<feature type="region of interest" description="Disordered" evidence="20">
    <location>
        <begin position="206"/>
        <end position="226"/>
    </location>
</feature>
<feature type="domain" description="Formiminotransferase C-terminal subdomain" evidence="21">
    <location>
        <begin position="180"/>
        <end position="350"/>
    </location>
</feature>
<dbReference type="GO" id="GO:0005814">
    <property type="term" value="C:centriole"/>
    <property type="evidence" value="ECO:0007669"/>
    <property type="project" value="UniProtKB-SubCell"/>
</dbReference>
<dbReference type="GO" id="GO:0019557">
    <property type="term" value="P:L-histidine catabolic process to glutamate and formate"/>
    <property type="evidence" value="ECO:0007669"/>
    <property type="project" value="UniProtKB-UniPathway"/>
</dbReference>
<dbReference type="InterPro" id="IPR037070">
    <property type="entry name" value="Formiminotransferase_C_sf"/>
</dbReference>
<evidence type="ECO:0000256" key="9">
    <source>
        <dbReference type="ARBA" id="ARBA00022490"/>
    </source>
</evidence>
<dbReference type="PANTHER" id="PTHR12234:SF0">
    <property type="entry name" value="FORMIMIDOYLTRANSFERASE-CYCLODEAMINASE"/>
    <property type="match status" value="1"/>
</dbReference>
<keyword evidence="12" id="KW-0290">Folate-binding</keyword>
<evidence type="ECO:0000256" key="2">
    <source>
        <dbReference type="ARBA" id="ARBA00004555"/>
    </source>
</evidence>
<dbReference type="SUPFAM" id="SSF101262">
    <property type="entry name" value="Methenyltetrahydrofolate cyclohydrolase-like"/>
    <property type="match status" value="1"/>
</dbReference>
<dbReference type="InterPro" id="IPR012886">
    <property type="entry name" value="Formiminotransferase_N"/>
</dbReference>
<keyword evidence="9" id="KW-0963">Cytoplasm</keyword>
<keyword evidence="15" id="KW-0456">Lyase</keyword>
<evidence type="ECO:0000256" key="4">
    <source>
        <dbReference type="ARBA" id="ARBA00008297"/>
    </source>
</evidence>
<evidence type="ECO:0000256" key="7">
    <source>
        <dbReference type="ARBA" id="ARBA00012998"/>
    </source>
</evidence>
<comment type="similarity">
    <text evidence="5">In the C-terminal section; belongs to the cyclodeaminase/cyclohydrolase family.</text>
</comment>
<evidence type="ECO:0000256" key="16">
    <source>
        <dbReference type="ARBA" id="ARBA00023268"/>
    </source>
</evidence>
<proteinExistence type="inferred from homology"/>
<dbReference type="EC" id="4.3.1.4" evidence="7"/>
<dbReference type="GO" id="GO:0005542">
    <property type="term" value="F:folic acid binding"/>
    <property type="evidence" value="ECO:0007669"/>
    <property type="project" value="UniProtKB-KW"/>
</dbReference>
<protein>
    <recommendedName>
        <fullName evidence="8">Formimidoyltransferase-cyclodeaminase</fullName>
        <ecNumber evidence="6">2.1.2.5</ecNumber>
        <ecNumber evidence="7">4.3.1.4</ecNumber>
    </recommendedName>
    <alternativeName>
        <fullName evidence="19">Formiminotransferase-cyclodeaminase</fullName>
    </alternativeName>
</protein>
<dbReference type="GO" id="GO:0030412">
    <property type="term" value="F:formimidoyltetrahydrofolate cyclodeaminase activity"/>
    <property type="evidence" value="ECO:0007669"/>
    <property type="project" value="UniProtKB-EC"/>
</dbReference>
<keyword evidence="13" id="KW-0333">Golgi apparatus</keyword>
<dbReference type="Gene3D" id="3.30.70.670">
    <property type="entry name" value="Formiminotransferase, C-terminal subdomain"/>
    <property type="match status" value="1"/>
</dbReference>
<dbReference type="SMART" id="SM01222">
    <property type="entry name" value="FTCD_N"/>
    <property type="match status" value="1"/>
</dbReference>
<evidence type="ECO:0000256" key="17">
    <source>
        <dbReference type="ARBA" id="ARBA00025506"/>
    </source>
</evidence>
<dbReference type="InterPro" id="IPR037064">
    <property type="entry name" value="Formiminotransferase_N_sf"/>
</dbReference>
<dbReference type="UniPathway" id="UPA00379">
    <property type="reaction ID" value="UER00555"/>
</dbReference>
<dbReference type="Pfam" id="PF07837">
    <property type="entry name" value="FTCD_N"/>
    <property type="match status" value="1"/>
</dbReference>
<evidence type="ECO:0000256" key="11">
    <source>
        <dbReference type="ARBA" id="ARBA00022808"/>
    </source>
</evidence>
<comment type="subunit">
    <text evidence="18">Homooctamer, including four polyglutamate binding sites. The subunits are arranged as a tetramer of dimers, and form a planar ring-shaped structure.</text>
</comment>
<sequence>MKLIECVPNFSEGKDLAKVKAITDAIESVDGITLLDVDPGADTNRTVVTFVGNPDAVSEAAYLGIKMAAEVIDMSKHEGAHPRMGATDVCPFIPISNVSDEECIDLSKKIGQRVGEELSIPVYLYEHSAQTPERKSLPDIREGEYEGLAEKLKDIKWKPDFGPAKFNVAAGATVMGMRDFLIAYNINLNTKDHRLATDIAFELRESGRSKRKPDPDSPNLLDGEIIRNSDGSPVKVPGMFKEVKCVGWYIDTFKRAQISINFNNYKVSSIHDVYDAACKLADERGIRVTGSELVGLIPLEAILMAGRHYLAKQRRTVGVPEEDIIQAAVQSLGLNDVTPFIAEEKIIEYAVKESDDELMSMSAQGFVNELSTNSPAPGGGSVSALAGSLGAALSSMVAALTHEKKGFIALKPEMDKIGVEAQTIKDRLSFLVDEDTNAFNNVMEANRMPASNDDEAKVKDRAIRKANEYAIDVPYEVANLCKRVIELADILVEKGNPNSVSDAGVAGEVALAGLRGASMNVLINLPSIDDEKYRSEKRKEVDGLIQAAEALHKIVYKKTLNIINK</sequence>
<name>A0A381NDD5_9ZZZZ</name>
<dbReference type="InterPro" id="IPR022384">
    <property type="entry name" value="FormiminoTrfase_cat_dom_sf"/>
</dbReference>
<keyword evidence="14" id="KW-0206">Cytoskeleton</keyword>
<dbReference type="PANTHER" id="PTHR12234">
    <property type="entry name" value="FORMIMINOTRANSFERASE-CYCLODEAMINASE"/>
    <property type="match status" value="1"/>
</dbReference>
<evidence type="ECO:0000256" key="18">
    <source>
        <dbReference type="ARBA" id="ARBA00025915"/>
    </source>
</evidence>
<keyword evidence="11" id="KW-0369">Histidine metabolism</keyword>
<evidence type="ECO:0000256" key="12">
    <source>
        <dbReference type="ARBA" id="ARBA00022954"/>
    </source>
</evidence>
<dbReference type="GO" id="GO:0030409">
    <property type="term" value="F:glutamate formimidoyltransferase activity"/>
    <property type="evidence" value="ECO:0007669"/>
    <property type="project" value="UniProtKB-EC"/>
</dbReference>
<dbReference type="InterPro" id="IPR036178">
    <property type="entry name" value="Formintransfe-cycloase-like_sf"/>
</dbReference>
<comment type="subcellular location">
    <subcellularLocation>
        <location evidence="1">Cytoplasm</location>
        <location evidence="1">Cytoskeleton</location>
        <location evidence="1">Microtubule organizing center</location>
        <location evidence="1">Centrosome</location>
        <location evidence="1">Centriole</location>
    </subcellularLocation>
    <subcellularLocation>
        <location evidence="2">Golgi apparatus</location>
    </subcellularLocation>
</comment>
<evidence type="ECO:0000256" key="3">
    <source>
        <dbReference type="ARBA" id="ARBA00005082"/>
    </source>
</evidence>
<evidence type="ECO:0000256" key="15">
    <source>
        <dbReference type="ARBA" id="ARBA00023239"/>
    </source>
</evidence>
<reference evidence="23" key="1">
    <citation type="submission" date="2018-05" db="EMBL/GenBank/DDBJ databases">
        <authorList>
            <person name="Lanie J.A."/>
            <person name="Ng W.-L."/>
            <person name="Kazmierczak K.M."/>
            <person name="Andrzejewski T.M."/>
            <person name="Davidsen T.M."/>
            <person name="Wayne K.J."/>
            <person name="Tettelin H."/>
            <person name="Glass J.I."/>
            <person name="Rusch D."/>
            <person name="Podicherti R."/>
            <person name="Tsui H.-C.T."/>
            <person name="Winkler M.E."/>
        </authorList>
    </citation>
    <scope>NUCLEOTIDE SEQUENCE</scope>
</reference>
<dbReference type="Gene3D" id="1.20.120.680">
    <property type="entry name" value="Formiminotetrahydrofolate cyclodeaminase monomer, up-and-down helical bundle"/>
    <property type="match status" value="1"/>
</dbReference>
<evidence type="ECO:0000259" key="21">
    <source>
        <dbReference type="SMART" id="SM01221"/>
    </source>
</evidence>
<dbReference type="NCBIfam" id="TIGR02024">
    <property type="entry name" value="FtcD"/>
    <property type="match status" value="1"/>
</dbReference>
<dbReference type="EC" id="2.1.2.5" evidence="6"/>
<evidence type="ECO:0000256" key="10">
    <source>
        <dbReference type="ARBA" id="ARBA00022679"/>
    </source>
</evidence>
<dbReference type="SUPFAM" id="SSF55116">
    <property type="entry name" value="Formiminotransferase domain of formiminotransferase-cyclodeaminase"/>
    <property type="match status" value="2"/>
</dbReference>
<comment type="similarity">
    <text evidence="4">In the N-terminal section; belongs to the formiminotransferase family.</text>
</comment>
<keyword evidence="16" id="KW-0511">Multifunctional enzyme</keyword>
<evidence type="ECO:0000256" key="20">
    <source>
        <dbReference type="SAM" id="MobiDB-lite"/>
    </source>
</evidence>
<dbReference type="InterPro" id="IPR013802">
    <property type="entry name" value="Formiminotransferase_C"/>
</dbReference>
<dbReference type="SMART" id="SM01221">
    <property type="entry name" value="FTCD"/>
    <property type="match status" value="1"/>
</dbReference>
<dbReference type="InterPro" id="IPR051623">
    <property type="entry name" value="FTCD"/>
</dbReference>
<evidence type="ECO:0000256" key="8">
    <source>
        <dbReference type="ARBA" id="ARBA00017787"/>
    </source>
</evidence>
<dbReference type="Gene3D" id="3.30.990.10">
    <property type="entry name" value="Formiminotransferase, N-terminal subdomain"/>
    <property type="match status" value="1"/>
</dbReference>
<comment type="pathway">
    <text evidence="3">Amino-acid degradation; L-histidine degradation into L-glutamate; L-glutamate from N-formimidoyl-L-glutamate (transferase route): step 1/1.</text>
</comment>
<evidence type="ECO:0000256" key="5">
    <source>
        <dbReference type="ARBA" id="ARBA00010825"/>
    </source>
</evidence>
<feature type="compositionally biased region" description="Basic and acidic residues" evidence="20">
    <location>
        <begin position="206"/>
        <end position="215"/>
    </location>
</feature>
<dbReference type="InterPro" id="IPR004227">
    <property type="entry name" value="Formiminotransferase_cat"/>
</dbReference>
<dbReference type="EMBL" id="UINC01000282">
    <property type="protein sequence ID" value="SUZ52582.1"/>
    <property type="molecule type" value="Genomic_DNA"/>
</dbReference>